<dbReference type="KEGG" id="rpm:RSPPHO_00481"/>
<keyword evidence="2" id="KW-0472">Membrane</keyword>
<organism evidence="3 4">
    <name type="scientific">Pararhodospirillum photometricum DSM 122</name>
    <dbReference type="NCBI Taxonomy" id="1150469"/>
    <lineage>
        <taxon>Bacteria</taxon>
        <taxon>Pseudomonadati</taxon>
        <taxon>Pseudomonadota</taxon>
        <taxon>Alphaproteobacteria</taxon>
        <taxon>Rhodospirillales</taxon>
        <taxon>Rhodospirillaceae</taxon>
        <taxon>Pararhodospirillum</taxon>
    </lineage>
</organism>
<evidence type="ECO:0000313" key="4">
    <source>
        <dbReference type="Proteomes" id="UP000033220"/>
    </source>
</evidence>
<dbReference type="PATRIC" id="fig|1150469.3.peg.566"/>
<feature type="region of interest" description="Disordered" evidence="1">
    <location>
        <begin position="1"/>
        <end position="65"/>
    </location>
</feature>
<dbReference type="eggNOG" id="COG4093">
    <property type="taxonomic scope" value="Bacteria"/>
</dbReference>
<evidence type="ECO:0000313" key="3">
    <source>
        <dbReference type="EMBL" id="CCG07107.1"/>
    </source>
</evidence>
<protein>
    <recommendedName>
        <fullName evidence="5">DUF2125 domain-containing protein</fullName>
    </recommendedName>
</protein>
<dbReference type="STRING" id="1150469.RSPPHO_00481"/>
<keyword evidence="4" id="KW-1185">Reference proteome</keyword>
<keyword evidence="2" id="KW-1133">Transmembrane helix</keyword>
<dbReference type="EMBL" id="HE663493">
    <property type="protein sequence ID" value="CCG07107.1"/>
    <property type="molecule type" value="Genomic_DNA"/>
</dbReference>
<dbReference type="InterPro" id="IPR018666">
    <property type="entry name" value="DUF2125"/>
</dbReference>
<keyword evidence="2" id="KW-0812">Transmembrane</keyword>
<feature type="region of interest" description="Disordered" evidence="1">
    <location>
        <begin position="411"/>
        <end position="444"/>
    </location>
</feature>
<dbReference type="Pfam" id="PF09898">
    <property type="entry name" value="DUF2125"/>
    <property type="match status" value="1"/>
</dbReference>
<accession>H6SP35</accession>
<evidence type="ECO:0000256" key="2">
    <source>
        <dbReference type="SAM" id="Phobius"/>
    </source>
</evidence>
<evidence type="ECO:0000256" key="1">
    <source>
        <dbReference type="SAM" id="MobiDB-lite"/>
    </source>
</evidence>
<name>H6SP35_PARPM</name>
<reference evidence="3 4" key="1">
    <citation type="submission" date="2012-02" db="EMBL/GenBank/DDBJ databases">
        <title>Shotgun genome sequence of Phaeospirillum photometricum DSM 122.</title>
        <authorList>
            <person name="Duquesne K."/>
            <person name="Sturgis J."/>
        </authorList>
    </citation>
    <scope>NUCLEOTIDE SEQUENCE [LARGE SCALE GENOMIC DNA]</scope>
    <source>
        <strain evidence="4">DSM122</strain>
    </source>
</reference>
<dbReference type="Proteomes" id="UP000033220">
    <property type="component" value="Chromosome DSM 122"/>
</dbReference>
<evidence type="ECO:0008006" key="5">
    <source>
        <dbReference type="Google" id="ProtNLM"/>
    </source>
</evidence>
<sequence length="444" mass="47810">MEAGDHAMATRNKGKSQPPPAGRAQAGGGRRDIKAEAERNPQGRPLSGRDPRFHSPDSLERPAPAPAPRRRYRWLLTAVPAVMALLMVTYIGFWIYTAVMARRGFETWVADRRAEGYQVSFSELAVEGFPLRVKVRLETPSLTAPEALGGWSWSSPRAQAEIFPLTPSTFTLDARGPHALRLPFGGTLVPVGIGAAQMTAQMALDGAGRLERTEITGKDLRIDGLAPESLRIGTFSLRTLNGALYGDSPKDEVTGSLMLAATDITPPSGLRLGLAPKIERVGLDLRAFGKLPPGRWADALPAWRDNRGGVRVDGLALDWKPFTLRASGSFSLDKSLQPEGSLSAQTDGLFPLIEGLARQGWVGDAEAGVARLLIAGFARGSTTFNLPVSVRGGRLFLGTAPLARVPALPWGKGEKDPNRIAPGFEINRDGKPVRPNQPTEEDEQ</sequence>
<dbReference type="HOGENOM" id="CLU_642322_0_0_5"/>
<gene>
    <name evidence="3" type="ORF">RSPPHO_00481</name>
</gene>
<feature type="compositionally biased region" description="Basic and acidic residues" evidence="1">
    <location>
        <begin position="29"/>
        <end position="60"/>
    </location>
</feature>
<dbReference type="AlphaFoldDB" id="H6SP35"/>
<feature type="transmembrane region" description="Helical" evidence="2">
    <location>
        <begin position="74"/>
        <end position="96"/>
    </location>
</feature>
<proteinExistence type="predicted"/>